<reference evidence="3 4" key="1">
    <citation type="submission" date="2021-02" db="EMBL/GenBank/DDBJ databases">
        <title>Sulfurospirillum tamanensis sp. nov.</title>
        <authorList>
            <person name="Frolova A."/>
            <person name="Merkel A."/>
            <person name="Slobodkin A."/>
        </authorList>
    </citation>
    <scope>NUCLEOTIDE SEQUENCE [LARGE SCALE GENOMIC DNA]</scope>
    <source>
        <strain evidence="3 4">T05b</strain>
    </source>
</reference>
<feature type="transmembrane region" description="Helical" evidence="1">
    <location>
        <begin position="219"/>
        <end position="242"/>
    </location>
</feature>
<keyword evidence="2" id="KW-0732">Signal</keyword>
<evidence type="ECO:0000313" key="4">
    <source>
        <dbReference type="Proteomes" id="UP000703590"/>
    </source>
</evidence>
<protein>
    <submittedName>
        <fullName evidence="3">Uncharacterized protein</fullName>
    </submittedName>
</protein>
<dbReference type="Proteomes" id="UP000703590">
    <property type="component" value="Unassembled WGS sequence"/>
</dbReference>
<proteinExistence type="predicted"/>
<feature type="signal peptide" evidence="2">
    <location>
        <begin position="1"/>
        <end position="24"/>
    </location>
</feature>
<sequence length="253" mass="28179">MSQTLTRKIAFSCVIIFLSAFAFAPQLERMSYTHHDKAFERALTTFAVARALNGVISMLQGTQIEGSVVFASATFSVGEILDPINDLIERFSWVMLVATVALGIEKILIEMGGVLALKIALACMGTLGLVFLWMPRLETLSAWVLRGFTILVILRFLMPTLEWTNATLYAHFTEPVYVQATQTLHQTSQELEALNPIEKKELSFFQKLGERVEKTAQDVIAIMAVFVLHTLLLPLLFLWGGLRGVLACLGRWG</sequence>
<keyword evidence="1" id="KW-0472">Membrane</keyword>
<feature type="chain" id="PRO_5046463939" evidence="2">
    <location>
        <begin position="25"/>
        <end position="253"/>
    </location>
</feature>
<dbReference type="EMBL" id="JAFHKK010000006">
    <property type="protein sequence ID" value="MBN2964024.1"/>
    <property type="molecule type" value="Genomic_DNA"/>
</dbReference>
<dbReference type="RefSeq" id="WP_205458569.1">
    <property type="nucleotide sequence ID" value="NZ_JAFHKK010000006.1"/>
</dbReference>
<keyword evidence="1" id="KW-1133">Transmembrane helix</keyword>
<comment type="caution">
    <text evidence="3">The sequence shown here is derived from an EMBL/GenBank/DDBJ whole genome shotgun (WGS) entry which is preliminary data.</text>
</comment>
<keyword evidence="1" id="KW-0812">Transmembrane</keyword>
<feature type="transmembrane region" description="Helical" evidence="1">
    <location>
        <begin position="140"/>
        <end position="158"/>
    </location>
</feature>
<feature type="transmembrane region" description="Helical" evidence="1">
    <location>
        <begin position="115"/>
        <end position="134"/>
    </location>
</feature>
<accession>A0ABS2WQV2</accession>
<name>A0ABS2WQV2_9BACT</name>
<keyword evidence="4" id="KW-1185">Reference proteome</keyword>
<evidence type="ECO:0000256" key="1">
    <source>
        <dbReference type="SAM" id="Phobius"/>
    </source>
</evidence>
<evidence type="ECO:0000313" key="3">
    <source>
        <dbReference type="EMBL" id="MBN2964024.1"/>
    </source>
</evidence>
<reference evidence="3 4" key="3">
    <citation type="submission" date="2021-02" db="EMBL/GenBank/DDBJ databases">
        <authorList>
            <person name="Merkel A.Y."/>
        </authorList>
    </citation>
    <scope>NUCLEOTIDE SEQUENCE [LARGE SCALE GENOMIC DNA]</scope>
    <source>
        <strain evidence="3 4">T05b</strain>
    </source>
</reference>
<gene>
    <name evidence="3" type="ORF">JWV37_04445</name>
</gene>
<organism evidence="3 4">
    <name type="scientific">Sulfurospirillum tamanense</name>
    <dbReference type="NCBI Taxonomy" id="2813362"/>
    <lineage>
        <taxon>Bacteria</taxon>
        <taxon>Pseudomonadati</taxon>
        <taxon>Campylobacterota</taxon>
        <taxon>Epsilonproteobacteria</taxon>
        <taxon>Campylobacterales</taxon>
        <taxon>Sulfurospirillaceae</taxon>
        <taxon>Sulfurospirillum</taxon>
    </lineage>
</organism>
<evidence type="ECO:0000256" key="2">
    <source>
        <dbReference type="SAM" id="SignalP"/>
    </source>
</evidence>
<reference evidence="4" key="2">
    <citation type="submission" date="2021-02" db="EMBL/GenBank/DDBJ databases">
        <title>Sulfurospirillum tamanensis sp. nov.</title>
        <authorList>
            <person name="Merkel A.Y."/>
        </authorList>
    </citation>
    <scope>NUCLEOTIDE SEQUENCE [LARGE SCALE GENOMIC DNA]</scope>
    <source>
        <strain evidence="4">T05b</strain>
    </source>
</reference>